<dbReference type="GO" id="GO:0005667">
    <property type="term" value="C:transcription regulator complex"/>
    <property type="evidence" value="ECO:0007669"/>
    <property type="project" value="TreeGrafter"/>
</dbReference>
<organism evidence="6 7">
    <name type="scientific">Durio zibethinus</name>
    <name type="common">Durian</name>
    <dbReference type="NCBI Taxonomy" id="66656"/>
    <lineage>
        <taxon>Eukaryota</taxon>
        <taxon>Viridiplantae</taxon>
        <taxon>Streptophyta</taxon>
        <taxon>Embryophyta</taxon>
        <taxon>Tracheophyta</taxon>
        <taxon>Spermatophyta</taxon>
        <taxon>Magnoliopsida</taxon>
        <taxon>eudicotyledons</taxon>
        <taxon>Gunneridae</taxon>
        <taxon>Pentapetalae</taxon>
        <taxon>rosids</taxon>
        <taxon>malvids</taxon>
        <taxon>Malvales</taxon>
        <taxon>Malvaceae</taxon>
        <taxon>Helicteroideae</taxon>
        <taxon>Durio</taxon>
    </lineage>
</organism>
<reference evidence="7" key="1">
    <citation type="submission" date="2025-08" db="UniProtKB">
        <authorList>
            <consortium name="RefSeq"/>
        </authorList>
    </citation>
    <scope>IDENTIFICATION</scope>
    <source>
        <tissue evidence="7">Fruit stalk</tissue>
    </source>
</reference>
<dbReference type="InterPro" id="IPR021629">
    <property type="entry name" value="Mediator_Med23"/>
</dbReference>
<evidence type="ECO:0000256" key="1">
    <source>
        <dbReference type="ARBA" id="ARBA00004123"/>
    </source>
</evidence>
<dbReference type="AlphaFoldDB" id="A0A6P6BDK6"/>
<evidence type="ECO:0000256" key="4">
    <source>
        <dbReference type="ARBA" id="ARBA00023163"/>
    </source>
</evidence>
<dbReference type="KEGG" id="dzi:111317079"/>
<dbReference type="OrthoDB" id="10442617at2759"/>
<dbReference type="GO" id="GO:0006357">
    <property type="term" value="P:regulation of transcription by RNA polymerase II"/>
    <property type="evidence" value="ECO:0007669"/>
    <property type="project" value="TreeGrafter"/>
</dbReference>
<sequence>MMMESGCEEISLLDGQELQQKVKLYCLSHGPLEHWLYTGMFKRTDLQMALRNHLSWKDRYPTFFDDIAAHLLLVIPLIVYRLIENDATNQLTRFW</sequence>
<keyword evidence="3" id="KW-0805">Transcription regulation</keyword>
<comment type="subcellular location">
    <subcellularLocation>
        <location evidence="1">Nucleus</location>
    </subcellularLocation>
</comment>
<protein>
    <submittedName>
        <fullName evidence="7">Mediator of RNA polymerase II transcription subunit 23-like</fullName>
    </submittedName>
</protein>
<gene>
    <name evidence="7" type="primary">LOC111317079</name>
</gene>
<accession>A0A6P6BDK6</accession>
<dbReference type="GO" id="GO:0010628">
    <property type="term" value="P:positive regulation of gene expression"/>
    <property type="evidence" value="ECO:0007669"/>
    <property type="project" value="TreeGrafter"/>
</dbReference>
<dbReference type="PANTHER" id="PTHR12691:SF10">
    <property type="entry name" value="MEDIATOR OF RNA POLYMERASE II TRANSCRIPTION SUBUNIT 23"/>
    <property type="match status" value="1"/>
</dbReference>
<dbReference type="RefSeq" id="XP_022775157.1">
    <property type="nucleotide sequence ID" value="XM_022919422.1"/>
</dbReference>
<evidence type="ECO:0000313" key="6">
    <source>
        <dbReference type="Proteomes" id="UP000515121"/>
    </source>
</evidence>
<keyword evidence="4" id="KW-0804">Transcription</keyword>
<keyword evidence="6" id="KW-1185">Reference proteome</keyword>
<evidence type="ECO:0000256" key="2">
    <source>
        <dbReference type="ARBA" id="ARBA00010222"/>
    </source>
</evidence>
<proteinExistence type="inferred from homology"/>
<dbReference type="GeneID" id="111317079"/>
<dbReference type="GO" id="GO:0016592">
    <property type="term" value="C:mediator complex"/>
    <property type="evidence" value="ECO:0007669"/>
    <property type="project" value="TreeGrafter"/>
</dbReference>
<evidence type="ECO:0000256" key="3">
    <source>
        <dbReference type="ARBA" id="ARBA00023015"/>
    </source>
</evidence>
<name>A0A6P6BDK6_DURZI</name>
<evidence type="ECO:0000313" key="7">
    <source>
        <dbReference type="RefSeq" id="XP_022775157.1"/>
    </source>
</evidence>
<dbReference type="PANTHER" id="PTHR12691">
    <property type="entry name" value="MEDIATOR OF RNA POLYMERASE II TRANSCRIPTION SUBUNIT 23"/>
    <property type="match status" value="1"/>
</dbReference>
<keyword evidence="5" id="KW-0539">Nucleus</keyword>
<dbReference type="Proteomes" id="UP000515121">
    <property type="component" value="Unplaced"/>
</dbReference>
<comment type="similarity">
    <text evidence="2">Belongs to the Mediator complex subunit 23 family.</text>
</comment>
<evidence type="ECO:0000256" key="5">
    <source>
        <dbReference type="ARBA" id="ARBA00023242"/>
    </source>
</evidence>